<reference evidence="2 3" key="1">
    <citation type="submission" date="2019-05" db="EMBL/GenBank/DDBJ databases">
        <title>Emergence of the Ug99 lineage of the wheat stem rust pathogen through somatic hybridization.</title>
        <authorList>
            <person name="Li F."/>
            <person name="Upadhyaya N.M."/>
            <person name="Sperschneider J."/>
            <person name="Matny O."/>
            <person name="Nguyen-Phuc H."/>
            <person name="Mago R."/>
            <person name="Raley C."/>
            <person name="Miller M.E."/>
            <person name="Silverstein K.A.T."/>
            <person name="Henningsen E."/>
            <person name="Hirsch C.D."/>
            <person name="Visser B."/>
            <person name="Pretorius Z.A."/>
            <person name="Steffenson B.J."/>
            <person name="Schwessinger B."/>
            <person name="Dodds P.N."/>
            <person name="Figueroa M."/>
        </authorList>
    </citation>
    <scope>NUCLEOTIDE SEQUENCE [LARGE SCALE GENOMIC DNA]</scope>
    <source>
        <strain evidence="2 3">Ug99</strain>
    </source>
</reference>
<dbReference type="EMBL" id="VDEP01000371">
    <property type="protein sequence ID" value="KAA1095827.1"/>
    <property type="molecule type" value="Genomic_DNA"/>
</dbReference>
<comment type="caution">
    <text evidence="2">The sequence shown here is derived from an EMBL/GenBank/DDBJ whole genome shotgun (WGS) entry which is preliminary data.</text>
</comment>
<organism evidence="2 3">
    <name type="scientific">Puccinia graminis f. sp. tritici</name>
    <dbReference type="NCBI Taxonomy" id="56615"/>
    <lineage>
        <taxon>Eukaryota</taxon>
        <taxon>Fungi</taxon>
        <taxon>Dikarya</taxon>
        <taxon>Basidiomycota</taxon>
        <taxon>Pucciniomycotina</taxon>
        <taxon>Pucciniomycetes</taxon>
        <taxon>Pucciniales</taxon>
        <taxon>Pucciniaceae</taxon>
        <taxon>Puccinia</taxon>
    </lineage>
</organism>
<gene>
    <name evidence="2" type="ORF">PGTUg99_032981</name>
</gene>
<proteinExistence type="predicted"/>
<sequence>MDGLALPSGFSKMQSTSNGCSLQGQSRMAFEDSASTVHPILHRPGPGDDQLPGSQTISTARRRASLSFNLLIVFAAVLLINTQVNCGSFVCPIPGQPEDQKDAYCIRRITREELRDPANKNATMFKLHITEKGEDGFTCDDVILNGKPARDSFCCNAPGDIGVVLPSPQSMWDTKCSIIED</sequence>
<protein>
    <submittedName>
        <fullName evidence="2">Uncharacterized protein</fullName>
    </submittedName>
</protein>
<feature type="region of interest" description="Disordered" evidence="1">
    <location>
        <begin position="1"/>
        <end position="22"/>
    </location>
</feature>
<evidence type="ECO:0000313" key="2">
    <source>
        <dbReference type="EMBL" id="KAA1095827.1"/>
    </source>
</evidence>
<evidence type="ECO:0000256" key="1">
    <source>
        <dbReference type="SAM" id="MobiDB-lite"/>
    </source>
</evidence>
<dbReference type="Proteomes" id="UP000325313">
    <property type="component" value="Unassembled WGS sequence"/>
</dbReference>
<evidence type="ECO:0000313" key="3">
    <source>
        <dbReference type="Proteomes" id="UP000325313"/>
    </source>
</evidence>
<dbReference type="AlphaFoldDB" id="A0A5B0P2P0"/>
<accession>A0A5B0P2P0</accession>
<feature type="compositionally biased region" description="Polar residues" evidence="1">
    <location>
        <begin position="11"/>
        <end position="22"/>
    </location>
</feature>
<name>A0A5B0P2P0_PUCGR</name>